<evidence type="ECO:0000313" key="2">
    <source>
        <dbReference type="EMBL" id="AFM23920.1"/>
    </source>
</evidence>
<sequence length="192" mass="19428">MGRVVVLRLALVGLFVLFTGVSAFAGGPVCPPKMCGPVCAPPPPMCGPLPICGPTPCPPLAACPPPGPMCGPPPPRNCRETPLAKIVNGTIMVACGVVALPFKLVDCVIEGLSGPPKCGPAYQGPAPAACMPPAPPMCGPAPCAPGMYPPGRPVGMGYGPPRSKRFAPFAKERTAPEQHLAAPAGSIFGAYW</sequence>
<organism evidence="2 3">
    <name type="scientific">Desulfomonile tiedjei (strain ATCC 49306 / DSM 6799 / DCB-1)</name>
    <dbReference type="NCBI Taxonomy" id="706587"/>
    <lineage>
        <taxon>Bacteria</taxon>
        <taxon>Pseudomonadati</taxon>
        <taxon>Thermodesulfobacteriota</taxon>
        <taxon>Desulfomonilia</taxon>
        <taxon>Desulfomonilales</taxon>
        <taxon>Desulfomonilaceae</taxon>
        <taxon>Desulfomonile</taxon>
    </lineage>
</organism>
<feature type="chain" id="PRO_5003687273" evidence="1">
    <location>
        <begin position="26"/>
        <end position="192"/>
    </location>
</feature>
<name>I4C2X9_DESTA</name>
<gene>
    <name evidence="2" type="ordered locus">Desti_1207</name>
</gene>
<keyword evidence="1" id="KW-0732">Signal</keyword>
<protein>
    <submittedName>
        <fullName evidence="2">Uncharacterized protein</fullName>
    </submittedName>
</protein>
<proteinExistence type="predicted"/>
<dbReference type="RefSeq" id="WP_014809072.1">
    <property type="nucleotide sequence ID" value="NC_018025.1"/>
</dbReference>
<dbReference type="HOGENOM" id="CLU_1413159_0_0_7"/>
<evidence type="ECO:0000313" key="3">
    <source>
        <dbReference type="Proteomes" id="UP000006055"/>
    </source>
</evidence>
<feature type="signal peptide" evidence="1">
    <location>
        <begin position="1"/>
        <end position="25"/>
    </location>
</feature>
<dbReference type="AlphaFoldDB" id="I4C2X9"/>
<dbReference type="EMBL" id="CP003360">
    <property type="protein sequence ID" value="AFM23920.1"/>
    <property type="molecule type" value="Genomic_DNA"/>
</dbReference>
<reference evidence="3" key="1">
    <citation type="submission" date="2012-06" db="EMBL/GenBank/DDBJ databases">
        <title>Complete sequence of chromosome of Desulfomonile tiedjei DSM 6799.</title>
        <authorList>
            <person name="Lucas S."/>
            <person name="Copeland A."/>
            <person name="Lapidus A."/>
            <person name="Glavina del Rio T."/>
            <person name="Dalin E."/>
            <person name="Tice H."/>
            <person name="Bruce D."/>
            <person name="Goodwin L."/>
            <person name="Pitluck S."/>
            <person name="Peters L."/>
            <person name="Ovchinnikova G."/>
            <person name="Zeytun A."/>
            <person name="Lu M."/>
            <person name="Kyrpides N."/>
            <person name="Mavromatis K."/>
            <person name="Ivanova N."/>
            <person name="Brettin T."/>
            <person name="Detter J.C."/>
            <person name="Han C."/>
            <person name="Larimer F."/>
            <person name="Land M."/>
            <person name="Hauser L."/>
            <person name="Markowitz V."/>
            <person name="Cheng J.-F."/>
            <person name="Hugenholtz P."/>
            <person name="Woyke T."/>
            <person name="Wu D."/>
            <person name="Spring S."/>
            <person name="Schroeder M."/>
            <person name="Brambilla E."/>
            <person name="Klenk H.-P."/>
            <person name="Eisen J.A."/>
        </authorList>
    </citation>
    <scope>NUCLEOTIDE SEQUENCE [LARGE SCALE GENOMIC DNA]</scope>
    <source>
        <strain evidence="3">ATCC 49306 / DSM 6799 / DCB-1</strain>
    </source>
</reference>
<accession>I4C2X9</accession>
<dbReference type="Proteomes" id="UP000006055">
    <property type="component" value="Chromosome"/>
</dbReference>
<dbReference type="KEGG" id="dti:Desti_1207"/>
<keyword evidence="3" id="KW-1185">Reference proteome</keyword>
<evidence type="ECO:0000256" key="1">
    <source>
        <dbReference type="SAM" id="SignalP"/>
    </source>
</evidence>